<dbReference type="AlphaFoldDB" id="B3S2W3"/>
<gene>
    <name evidence="3" type="ORF">TRIADDRAFT_28357</name>
</gene>
<evidence type="ECO:0000313" key="4">
    <source>
        <dbReference type="Proteomes" id="UP000009022"/>
    </source>
</evidence>
<dbReference type="InParanoid" id="B3S2W3"/>
<sequence length="196" mass="21405">MGSKIDAKIVLLGREYAGKTCLVERYLHGKAPGSTPYQNTIGAAFGAKKVSVAGRAITLGIWDTAGSERYKAMSRIYYRGAKGAVVCFDLTDSASFGVAREWIDELKSCEEACKVYLCGTKKDLISGDKARAVSHSDIQALADDVRAKAFETSSVTGESVGKFYIVQSFMAYICLIQCMFTLKLAKYYNVIILMIL</sequence>
<dbReference type="SMART" id="SM00175">
    <property type="entry name" value="RAB"/>
    <property type="match status" value="1"/>
</dbReference>
<evidence type="ECO:0000313" key="3">
    <source>
        <dbReference type="EMBL" id="EDV22860.1"/>
    </source>
</evidence>
<name>B3S2W3_TRIAD</name>
<dbReference type="GO" id="GO:0030139">
    <property type="term" value="C:endocytic vesicle"/>
    <property type="evidence" value="ECO:0000318"/>
    <property type="project" value="GO_Central"/>
</dbReference>
<dbReference type="GO" id="GO:0003924">
    <property type="term" value="F:GTPase activity"/>
    <property type="evidence" value="ECO:0000318"/>
    <property type="project" value="GO_Central"/>
</dbReference>
<dbReference type="NCBIfam" id="TIGR00231">
    <property type="entry name" value="small_GTP"/>
    <property type="match status" value="1"/>
</dbReference>
<dbReference type="SUPFAM" id="SSF52540">
    <property type="entry name" value="P-loop containing nucleoside triphosphate hydrolases"/>
    <property type="match status" value="1"/>
</dbReference>
<dbReference type="GO" id="GO:0005768">
    <property type="term" value="C:endosome"/>
    <property type="evidence" value="ECO:0000318"/>
    <property type="project" value="GO_Central"/>
</dbReference>
<comment type="similarity">
    <text evidence="1">Belongs to the small GTPase superfamily. Rab family.</text>
</comment>
<dbReference type="SMART" id="SM00173">
    <property type="entry name" value="RAS"/>
    <property type="match status" value="1"/>
</dbReference>
<dbReference type="Gene3D" id="3.40.50.300">
    <property type="entry name" value="P-loop containing nucleotide triphosphate hydrolases"/>
    <property type="match status" value="1"/>
</dbReference>
<dbReference type="OrthoDB" id="25896at2759"/>
<dbReference type="PhylomeDB" id="B3S2W3"/>
<dbReference type="SMART" id="SM00174">
    <property type="entry name" value="RHO"/>
    <property type="match status" value="1"/>
</dbReference>
<dbReference type="PANTHER" id="PTHR47978">
    <property type="match status" value="1"/>
</dbReference>
<dbReference type="PROSITE" id="PS51419">
    <property type="entry name" value="RAB"/>
    <property type="match status" value="1"/>
</dbReference>
<dbReference type="Proteomes" id="UP000009022">
    <property type="component" value="Unassembled WGS sequence"/>
</dbReference>
<dbReference type="InterPro" id="IPR005225">
    <property type="entry name" value="Small_GTP-bd"/>
</dbReference>
<accession>B3S2W3</accession>
<protein>
    <recommendedName>
        <fullName evidence="5">Ras-related protein Rab-24</fullName>
    </recommendedName>
</protein>
<proteinExistence type="inferred from homology"/>
<dbReference type="EMBL" id="DS985248">
    <property type="protein sequence ID" value="EDV22860.1"/>
    <property type="molecule type" value="Genomic_DNA"/>
</dbReference>
<dbReference type="STRING" id="10228.B3S2W3"/>
<dbReference type="GO" id="GO:0005525">
    <property type="term" value="F:GTP binding"/>
    <property type="evidence" value="ECO:0007669"/>
    <property type="project" value="InterPro"/>
</dbReference>
<dbReference type="OMA" id="NCDEHCK"/>
<organism evidence="3 4">
    <name type="scientific">Trichoplax adhaerens</name>
    <name type="common">Trichoplax reptans</name>
    <dbReference type="NCBI Taxonomy" id="10228"/>
    <lineage>
        <taxon>Eukaryota</taxon>
        <taxon>Metazoa</taxon>
        <taxon>Placozoa</taxon>
        <taxon>Uniplacotomia</taxon>
        <taxon>Trichoplacea</taxon>
        <taxon>Trichoplacidae</taxon>
        <taxon>Trichoplax</taxon>
    </lineage>
</organism>
<evidence type="ECO:0000256" key="1">
    <source>
        <dbReference type="ARBA" id="ARBA00006270"/>
    </source>
</evidence>
<keyword evidence="4" id="KW-1185">Reference proteome</keyword>
<dbReference type="Pfam" id="PF00071">
    <property type="entry name" value="Ras"/>
    <property type="match status" value="1"/>
</dbReference>
<dbReference type="PROSITE" id="PS51421">
    <property type="entry name" value="RAS"/>
    <property type="match status" value="1"/>
</dbReference>
<dbReference type="RefSeq" id="XP_002114726.1">
    <property type="nucleotide sequence ID" value="XM_002114690.1"/>
</dbReference>
<dbReference type="KEGG" id="tad:TRIADDRAFT_28357"/>
<dbReference type="InterPro" id="IPR001806">
    <property type="entry name" value="Small_GTPase"/>
</dbReference>
<reference evidence="3 4" key="1">
    <citation type="journal article" date="2008" name="Nature">
        <title>The Trichoplax genome and the nature of placozoans.</title>
        <authorList>
            <person name="Srivastava M."/>
            <person name="Begovic E."/>
            <person name="Chapman J."/>
            <person name="Putnam N.H."/>
            <person name="Hellsten U."/>
            <person name="Kawashima T."/>
            <person name="Kuo A."/>
            <person name="Mitros T."/>
            <person name="Salamov A."/>
            <person name="Carpenter M.L."/>
            <person name="Signorovitch A.Y."/>
            <person name="Moreno M.A."/>
            <person name="Kamm K."/>
            <person name="Grimwood J."/>
            <person name="Schmutz J."/>
            <person name="Shapiro H."/>
            <person name="Grigoriev I.V."/>
            <person name="Buss L.W."/>
            <person name="Schierwater B."/>
            <person name="Dellaporta S.L."/>
            <person name="Rokhsar D.S."/>
        </authorList>
    </citation>
    <scope>NUCLEOTIDE SEQUENCE [LARGE SCALE GENOMIC DNA]</scope>
    <source>
        <strain evidence="3 4">Grell-BS-1999</strain>
    </source>
</reference>
<evidence type="ECO:0000256" key="2">
    <source>
        <dbReference type="ARBA" id="ARBA00022741"/>
    </source>
</evidence>
<evidence type="ECO:0008006" key="5">
    <source>
        <dbReference type="Google" id="ProtNLM"/>
    </source>
</evidence>
<keyword evidence="2" id="KW-0547">Nucleotide-binding</keyword>
<dbReference type="GO" id="GO:0012505">
    <property type="term" value="C:endomembrane system"/>
    <property type="evidence" value="ECO:0000318"/>
    <property type="project" value="GO_Central"/>
</dbReference>
<dbReference type="HOGENOM" id="CLU_041217_10_2_1"/>
<dbReference type="eggNOG" id="KOG0092">
    <property type="taxonomic scope" value="Eukaryota"/>
</dbReference>
<dbReference type="GO" id="GO:0005776">
    <property type="term" value="C:autophagosome"/>
    <property type="evidence" value="ECO:0000318"/>
    <property type="project" value="GO_Central"/>
</dbReference>
<dbReference type="CTD" id="6755769"/>
<dbReference type="PRINTS" id="PR00449">
    <property type="entry name" value="RASTRNSFRMNG"/>
</dbReference>
<dbReference type="FunFam" id="3.40.50.300:FF:001447">
    <property type="entry name" value="Ras-related protein Rab-1B"/>
    <property type="match status" value="1"/>
</dbReference>
<dbReference type="GO" id="GO:0006886">
    <property type="term" value="P:intracellular protein transport"/>
    <property type="evidence" value="ECO:0000318"/>
    <property type="project" value="GO_Central"/>
</dbReference>
<dbReference type="GeneID" id="6755769"/>
<dbReference type="InterPro" id="IPR027417">
    <property type="entry name" value="P-loop_NTPase"/>
</dbReference>